<keyword evidence="4" id="KW-0732">Signal</keyword>
<name>A0AA36DD23_9BILA</name>
<gene>
    <name evidence="8" type="ORF">MSPICULIGERA_LOCUS23537</name>
</gene>
<comment type="catalytic activity">
    <reaction evidence="1">
        <text>a phosphate monoester + H2O = an alcohol + phosphate</text>
        <dbReference type="Rhea" id="RHEA:15017"/>
        <dbReference type="ChEBI" id="CHEBI:15377"/>
        <dbReference type="ChEBI" id="CHEBI:30879"/>
        <dbReference type="ChEBI" id="CHEBI:43474"/>
        <dbReference type="ChEBI" id="CHEBI:67140"/>
        <dbReference type="EC" id="3.1.3.2"/>
    </reaction>
</comment>
<feature type="non-terminal residue" evidence="8">
    <location>
        <position position="1"/>
    </location>
</feature>
<sequence length="649" mass="74224">MSTAQYRNFFYNNVTQHVMSVVRENADFPDEITMVTLRFVQDIFLCQLYNNMSAQMAPFFSHELMDQLNWVVNKVHEFYDGIGLDTAENGPYLQREIRKIRAGTHMNEMVARVNALVGCMGNETSASCLSLLPTKFYAVSGHDSTLFAYLAGLGAATGVSNSEYTGYASSLVTEFWIDDTDESLYFKLLFSAGADDSFHVVTRHVEGCPEGELCPFEVLERLAARIKPEPDVNSLCNIAVGLQKEQKHDDERMVFVQTMWRHGDRSPQTTFPRDPITAEMWPWGLGRLSPLGMEQAMRIGVMLKEKYVDTGYLSREYEPSELYCLSSTFDRTIITAYGVLIGLYSQAPSRSIPHSRQDEKSRWPTNFVPIPVRTIEDPREHVAHVDSPCPRWPKLWEMVTQTEEYKRFYNSERTQYVLRVILEEAAYPEGATLDSVRHMHDTFLCQLYNNMSSHMAHFYSVKFMAEMKGVVDVVRQFYDGMSESFLKFNFPISDLETAPNGQFLREEILKIRAGSHLNEMVDRMKGKMECLRNSKSSRCLELPTKFYGISAHDSTVFSNMAALGATGMTKGRYAGYASSIIFELWQNVATDTFSFKFWFSDNDLDPYHVVTRWVEGCPEAELCPFEALERLARRIKPEPDVNTLCNTLP</sequence>
<accession>A0AA36DD23</accession>
<evidence type="ECO:0000256" key="3">
    <source>
        <dbReference type="ARBA" id="ARBA00012646"/>
    </source>
</evidence>
<evidence type="ECO:0000313" key="8">
    <source>
        <dbReference type="EMBL" id="CAJ0585519.1"/>
    </source>
</evidence>
<dbReference type="SUPFAM" id="SSF53254">
    <property type="entry name" value="Phosphoglycerate mutase-like"/>
    <property type="match status" value="2"/>
</dbReference>
<comment type="similarity">
    <text evidence="2">Belongs to the histidine acid phosphatase family.</text>
</comment>
<dbReference type="InterPro" id="IPR029033">
    <property type="entry name" value="His_PPase_superfam"/>
</dbReference>
<evidence type="ECO:0000313" key="9">
    <source>
        <dbReference type="Proteomes" id="UP001177023"/>
    </source>
</evidence>
<keyword evidence="6" id="KW-1015">Disulfide bond</keyword>
<keyword evidence="7" id="KW-0325">Glycoprotein</keyword>
<protein>
    <recommendedName>
        <fullName evidence="3">acid phosphatase</fullName>
        <ecNumber evidence="3">3.1.3.2</ecNumber>
    </recommendedName>
</protein>
<evidence type="ECO:0000256" key="1">
    <source>
        <dbReference type="ARBA" id="ARBA00000032"/>
    </source>
</evidence>
<evidence type="ECO:0000256" key="4">
    <source>
        <dbReference type="ARBA" id="ARBA00022729"/>
    </source>
</evidence>
<reference evidence="8" key="1">
    <citation type="submission" date="2023-06" db="EMBL/GenBank/DDBJ databases">
        <authorList>
            <person name="Delattre M."/>
        </authorList>
    </citation>
    <scope>NUCLEOTIDE SEQUENCE</scope>
    <source>
        <strain evidence="8">AF72</strain>
    </source>
</reference>
<dbReference type="Pfam" id="PF00328">
    <property type="entry name" value="His_Phos_2"/>
    <property type="match status" value="2"/>
</dbReference>
<dbReference type="InterPro" id="IPR050645">
    <property type="entry name" value="Histidine_acid_phosphatase"/>
</dbReference>
<dbReference type="CDD" id="cd07061">
    <property type="entry name" value="HP_HAP_like"/>
    <property type="match status" value="1"/>
</dbReference>
<dbReference type="EC" id="3.1.3.2" evidence="3"/>
<dbReference type="InterPro" id="IPR033379">
    <property type="entry name" value="Acid_Pase_AS"/>
</dbReference>
<dbReference type="EMBL" id="CATQJA010002706">
    <property type="protein sequence ID" value="CAJ0585519.1"/>
    <property type="molecule type" value="Genomic_DNA"/>
</dbReference>
<evidence type="ECO:0000256" key="2">
    <source>
        <dbReference type="ARBA" id="ARBA00005375"/>
    </source>
</evidence>
<proteinExistence type="inferred from homology"/>
<evidence type="ECO:0000256" key="5">
    <source>
        <dbReference type="ARBA" id="ARBA00022801"/>
    </source>
</evidence>
<dbReference type="GO" id="GO:0003993">
    <property type="term" value="F:acid phosphatase activity"/>
    <property type="evidence" value="ECO:0007669"/>
    <property type="project" value="UniProtKB-EC"/>
</dbReference>
<dbReference type="InterPro" id="IPR000560">
    <property type="entry name" value="His_Pase_clade-2"/>
</dbReference>
<dbReference type="AlphaFoldDB" id="A0AA36DD23"/>
<dbReference type="PANTHER" id="PTHR11567:SF211">
    <property type="entry name" value="PROSTATIC ACID PHOSPHATASE"/>
    <property type="match status" value="1"/>
</dbReference>
<organism evidence="8 9">
    <name type="scientific">Mesorhabditis spiculigera</name>
    <dbReference type="NCBI Taxonomy" id="96644"/>
    <lineage>
        <taxon>Eukaryota</taxon>
        <taxon>Metazoa</taxon>
        <taxon>Ecdysozoa</taxon>
        <taxon>Nematoda</taxon>
        <taxon>Chromadorea</taxon>
        <taxon>Rhabditida</taxon>
        <taxon>Rhabditina</taxon>
        <taxon>Rhabditomorpha</taxon>
        <taxon>Rhabditoidea</taxon>
        <taxon>Rhabditidae</taxon>
        <taxon>Mesorhabditinae</taxon>
        <taxon>Mesorhabditis</taxon>
    </lineage>
</organism>
<dbReference type="Proteomes" id="UP001177023">
    <property type="component" value="Unassembled WGS sequence"/>
</dbReference>
<dbReference type="PANTHER" id="PTHR11567">
    <property type="entry name" value="ACID PHOSPHATASE-RELATED"/>
    <property type="match status" value="1"/>
</dbReference>
<keyword evidence="9" id="KW-1185">Reference proteome</keyword>
<evidence type="ECO:0000256" key="6">
    <source>
        <dbReference type="ARBA" id="ARBA00023157"/>
    </source>
</evidence>
<dbReference type="Gene3D" id="3.40.50.1240">
    <property type="entry name" value="Phosphoglycerate mutase-like"/>
    <property type="match status" value="2"/>
</dbReference>
<comment type="caution">
    <text evidence="8">The sequence shown here is derived from an EMBL/GenBank/DDBJ whole genome shotgun (WGS) entry which is preliminary data.</text>
</comment>
<keyword evidence="5" id="KW-0378">Hydrolase</keyword>
<dbReference type="PROSITE" id="PS00616">
    <property type="entry name" value="HIS_ACID_PHOSPHAT_1"/>
    <property type="match status" value="1"/>
</dbReference>
<evidence type="ECO:0000256" key="7">
    <source>
        <dbReference type="ARBA" id="ARBA00023180"/>
    </source>
</evidence>